<comment type="caution">
    <text evidence="1">The sequence shown here is derived from an EMBL/GenBank/DDBJ whole genome shotgun (WGS) entry which is preliminary data.</text>
</comment>
<protein>
    <submittedName>
        <fullName evidence="1">Chlororespiratory reduction 6 domain-containing protein</fullName>
    </submittedName>
</protein>
<accession>A0A8X8GB20</accession>
<dbReference type="RefSeq" id="WP_215886193.1">
    <property type="nucleotide sequence ID" value="NZ_CP134225.1"/>
</dbReference>
<dbReference type="AlphaFoldDB" id="A0A8X8GB20"/>
<reference evidence="1" key="1">
    <citation type="journal article" date="2021" name="ISME J.">
        <title>Genomic evolution of the class Acidithiobacillia: deep-branching Proteobacteria living in extreme acidic conditions.</title>
        <authorList>
            <person name="Moya-Beltran A."/>
            <person name="Beard S."/>
            <person name="Rojas-Villalobos C."/>
            <person name="Issotta F."/>
            <person name="Gallardo Y."/>
            <person name="Ulloa R."/>
            <person name="Giaveno A."/>
            <person name="Degli Esposti M."/>
            <person name="Johnson D.B."/>
            <person name="Quatrini R."/>
        </authorList>
    </citation>
    <scope>NUCLEOTIDE SEQUENCE</scope>
    <source>
        <strain evidence="1">DSM 583</strain>
    </source>
</reference>
<dbReference type="Proteomes" id="UP000887300">
    <property type="component" value="Unassembled WGS sequence"/>
</dbReference>
<evidence type="ECO:0000313" key="2">
    <source>
        <dbReference type="Proteomes" id="UP000887300"/>
    </source>
</evidence>
<dbReference type="EMBL" id="JABBHS010000191">
    <property type="protein sequence ID" value="MBU2722836.1"/>
    <property type="molecule type" value="Genomic_DNA"/>
</dbReference>
<dbReference type="Pfam" id="PF08847">
    <property type="entry name" value="Crr6"/>
    <property type="match status" value="1"/>
</dbReference>
<name>A0A8X8GB20_ACIFI</name>
<organism evidence="1 2">
    <name type="scientific">Acidithiobacillus ferridurans</name>
    <dbReference type="NCBI Taxonomy" id="1232575"/>
    <lineage>
        <taxon>Bacteria</taxon>
        <taxon>Pseudomonadati</taxon>
        <taxon>Pseudomonadota</taxon>
        <taxon>Acidithiobacillia</taxon>
        <taxon>Acidithiobacillales</taxon>
        <taxon>Acidithiobacillaceae</taxon>
        <taxon>Acidithiobacillus</taxon>
    </lineage>
</organism>
<evidence type="ECO:0000313" key="1">
    <source>
        <dbReference type="EMBL" id="MBU2722836.1"/>
    </source>
</evidence>
<proteinExistence type="predicted"/>
<sequence length="146" mass="17159">MGKEARIKAQRKAAGIYVRQYRNYRDVVIDIPRSDVESADIEYALSILNNLSKTQDSTIGFRNKLFIAFAGYDNDLREIWEIDHVRTYFAKLTEAWPYILWFINQDVGEEVIMLCMLVADVVKKCSLDSQKNLFEIKDMEMVRIFF</sequence>
<dbReference type="InterPro" id="IPR014946">
    <property type="entry name" value="CRR6"/>
</dbReference>
<gene>
    <name evidence="1" type="ORF">HF568_06360</name>
</gene>